<feature type="binding site" evidence="8">
    <location>
        <begin position="301"/>
        <end position="308"/>
    </location>
    <ligand>
        <name>ATP</name>
        <dbReference type="ChEBI" id="CHEBI:30616"/>
    </ligand>
</feature>
<dbReference type="InterPro" id="IPR006594">
    <property type="entry name" value="LisH"/>
</dbReference>
<dbReference type="EMBL" id="JADGIZ020000001">
    <property type="protein sequence ID" value="KAL2919960.1"/>
    <property type="molecule type" value="Genomic_DNA"/>
</dbReference>
<comment type="subcellular location">
    <subcellularLocation>
        <location evidence="1 8">Cytoplasm</location>
        <location evidence="1 8">Cytoskeleton</location>
        <location evidence="1 8">Spindle pole</location>
    </subcellularLocation>
    <subcellularLocation>
        <location evidence="8">Cytoplasm</location>
        <location evidence="8">Cytoskeleton</location>
    </subcellularLocation>
    <subcellularLocation>
        <location evidence="8">Cytoplasm</location>
    </subcellularLocation>
    <subcellularLocation>
        <location evidence="8">Cytoplasm</location>
        <location evidence="8">Cytoskeleton</location>
        <location evidence="8">Spindle</location>
    </subcellularLocation>
    <text evidence="8">Localizes within the cytoplasm, partially overlapping with microtubules in interphase and to the mitotic spindle and spindle poles during mitosis.</text>
</comment>
<feature type="compositionally biased region" description="Low complexity" evidence="9">
    <location>
        <begin position="143"/>
        <end position="153"/>
    </location>
</feature>
<reference evidence="11 12" key="1">
    <citation type="submission" date="2023-09" db="EMBL/GenBank/DDBJ databases">
        <title>Pangenome analysis of Batrachochytrium dendrobatidis and related Chytrids.</title>
        <authorList>
            <person name="Yacoub M.N."/>
            <person name="Stajich J.E."/>
            <person name="James T.Y."/>
        </authorList>
    </citation>
    <scope>NUCLEOTIDE SEQUENCE [LARGE SCALE GENOMIC DNA]</scope>
    <source>
        <strain evidence="11 12">JEL0888</strain>
    </source>
</reference>
<dbReference type="EC" id="5.6.1.1" evidence="8"/>
<dbReference type="InterPro" id="IPR027417">
    <property type="entry name" value="P-loop_NTPase"/>
</dbReference>
<feature type="compositionally biased region" description="Polar residues" evidence="9">
    <location>
        <begin position="117"/>
        <end position="134"/>
    </location>
</feature>
<dbReference type="Pfam" id="PF17862">
    <property type="entry name" value="AAA_lid_3"/>
    <property type="match status" value="1"/>
</dbReference>
<evidence type="ECO:0000313" key="11">
    <source>
        <dbReference type="EMBL" id="KAL2919960.1"/>
    </source>
</evidence>
<comment type="function">
    <text evidence="8">Severs microtubules in vitro in an ATP-dependent manner. This activity may promote rapid reorganization of cellular microtubule arrays.</text>
</comment>
<evidence type="ECO:0000256" key="5">
    <source>
        <dbReference type="ARBA" id="ARBA00022840"/>
    </source>
</evidence>
<keyword evidence="2 8" id="KW-0963">Cytoplasm</keyword>
<feature type="region of interest" description="Disordered" evidence="9">
    <location>
        <begin position="95"/>
        <end position="177"/>
    </location>
</feature>
<evidence type="ECO:0000259" key="10">
    <source>
        <dbReference type="SMART" id="SM00382"/>
    </source>
</evidence>
<comment type="caution">
    <text evidence="11">The sequence shown here is derived from an EMBL/GenBank/DDBJ whole genome shotgun (WGS) entry which is preliminary data.</text>
</comment>
<evidence type="ECO:0000256" key="1">
    <source>
        <dbReference type="ARBA" id="ARBA00004647"/>
    </source>
</evidence>
<keyword evidence="3 8" id="KW-0493">Microtubule</keyword>
<evidence type="ECO:0000256" key="8">
    <source>
        <dbReference type="HAMAP-Rule" id="MF_03025"/>
    </source>
</evidence>
<keyword evidence="4 8" id="KW-0547">Nucleotide-binding</keyword>
<dbReference type="InterPro" id="IPR027497">
    <property type="entry name" value="Katanin_p60_AL2"/>
</dbReference>
<dbReference type="PANTHER" id="PTHR23074">
    <property type="entry name" value="AAA DOMAIN-CONTAINING"/>
    <property type="match status" value="1"/>
</dbReference>
<feature type="compositionally biased region" description="Basic and acidic residues" evidence="9">
    <location>
        <begin position="14"/>
        <end position="25"/>
    </location>
</feature>
<dbReference type="InterPro" id="IPR003959">
    <property type="entry name" value="ATPase_AAA_core"/>
</dbReference>
<evidence type="ECO:0000256" key="4">
    <source>
        <dbReference type="ARBA" id="ARBA00022741"/>
    </source>
</evidence>
<evidence type="ECO:0000256" key="6">
    <source>
        <dbReference type="ARBA" id="ARBA00023212"/>
    </source>
</evidence>
<dbReference type="HAMAP" id="MF_03025">
    <property type="entry name" value="Katanin_p60_AL2"/>
    <property type="match status" value="1"/>
</dbReference>
<dbReference type="InterPro" id="IPR041569">
    <property type="entry name" value="AAA_lid_3"/>
</dbReference>
<feature type="region of interest" description="Disordered" evidence="9">
    <location>
        <begin position="1"/>
        <end position="25"/>
    </location>
</feature>
<dbReference type="SMART" id="SM00382">
    <property type="entry name" value="AAA"/>
    <property type="match status" value="1"/>
</dbReference>
<dbReference type="SMART" id="SM00667">
    <property type="entry name" value="LisH"/>
    <property type="match status" value="1"/>
</dbReference>
<evidence type="ECO:0000256" key="3">
    <source>
        <dbReference type="ARBA" id="ARBA00022701"/>
    </source>
</evidence>
<sequence length="568" mass="62481">MFGHGDGTLAKLKASSEARQADEERAEQRKRNVLVLILHHLQSFGYLESVERLQAESNVSLRKVTAADNMDLLTIVQEFESYYLFKFGKPPRLVRKNASGEAPDPPAQRHARRSPTPAISKSSVPNEQRPQALSRSVPLPRIGRAAPQQGQPQAQPPRDGPSAATIAKRTAESGPEPNLLIEAVGTRVNGNAPAAPHPPNINATGIAPAAEMPHHASEASESLYESRLLKPMPDYANAEFRELASIITRDIFQQNPNVKWGDIAGLQSSKQLIKEAIVFPIKFPSLFTGILRPWKGLLLFGPPGTGKTMLAKAVATECRTTFFNISASSIVSKWRGDSEKLIRVLFELARHHSPSTIFLDELEARPTSIMSQRSSDGAEHEGSRRMKTELLIQMDGLAKSREHVFLLAASNLPWDLDVAMLRRLEKRILVDLPDSDARLAIFEALLPAGQCDEDGQLLVDELDYSKLSELTEGYSGSDINLVCREAAMRPLRRVFAQLEQMPELTTEGADLELLHGAASTLPASERPAIAREPIRNADVLAAIACTKPTSSEQLNARYREWQSSFASV</sequence>
<dbReference type="PROSITE" id="PS50896">
    <property type="entry name" value="LISH"/>
    <property type="match status" value="1"/>
</dbReference>
<dbReference type="CDD" id="cd19509">
    <property type="entry name" value="RecA-like_VPS4-like"/>
    <property type="match status" value="1"/>
</dbReference>
<proteinExistence type="inferred from homology"/>
<dbReference type="InterPro" id="IPR050304">
    <property type="entry name" value="MT-severing_AAA_ATPase"/>
</dbReference>
<organism evidence="11 12">
    <name type="scientific">Polyrhizophydium stewartii</name>
    <dbReference type="NCBI Taxonomy" id="2732419"/>
    <lineage>
        <taxon>Eukaryota</taxon>
        <taxon>Fungi</taxon>
        <taxon>Fungi incertae sedis</taxon>
        <taxon>Chytridiomycota</taxon>
        <taxon>Chytridiomycota incertae sedis</taxon>
        <taxon>Chytridiomycetes</taxon>
        <taxon>Rhizophydiales</taxon>
        <taxon>Rhizophydiales incertae sedis</taxon>
        <taxon>Polyrhizophydium</taxon>
    </lineage>
</organism>
<dbReference type="InterPro" id="IPR003593">
    <property type="entry name" value="AAA+_ATPase"/>
</dbReference>
<keyword evidence="12" id="KW-1185">Reference proteome</keyword>
<feature type="domain" description="AAA+ ATPase" evidence="10">
    <location>
        <begin position="293"/>
        <end position="434"/>
    </location>
</feature>
<accession>A0ABR4NKA0</accession>
<keyword evidence="7 8" id="KW-0413">Isomerase</keyword>
<dbReference type="Gene3D" id="1.10.8.60">
    <property type="match status" value="1"/>
</dbReference>
<gene>
    <name evidence="8 11" type="primary">KATNAL2</name>
    <name evidence="11" type="ORF">HK105_200026</name>
</gene>
<comment type="similarity">
    <text evidence="8">Belongs to the AAA ATPase family. Katanin p60 subunit A1 subfamily. A-like 2 sub-subfamily.</text>
</comment>
<name>A0ABR4NKA0_9FUNG</name>
<evidence type="ECO:0000256" key="9">
    <source>
        <dbReference type="SAM" id="MobiDB-lite"/>
    </source>
</evidence>
<keyword evidence="5 8" id="KW-0067">ATP-binding</keyword>
<dbReference type="SUPFAM" id="SSF52540">
    <property type="entry name" value="P-loop containing nucleoside triphosphate hydrolases"/>
    <property type="match status" value="1"/>
</dbReference>
<protein>
    <recommendedName>
        <fullName evidence="8">Katanin p60 ATPase-containing subunit A-like 2</fullName>
        <shortName evidence="8">Katanin p60 subunit A-like 2</shortName>
        <ecNumber evidence="8">5.6.1.1</ecNumber>
    </recommendedName>
    <alternativeName>
        <fullName evidence="8">p60 katanin-like 2</fullName>
    </alternativeName>
</protein>
<comment type="catalytic activity">
    <reaction evidence="8">
        <text>n ATP + n H2O + a microtubule = n ADP + n phosphate + (n+1) alpha/beta tubulin heterodimers.</text>
        <dbReference type="EC" id="5.6.1.1"/>
    </reaction>
</comment>
<dbReference type="Gene3D" id="3.40.50.300">
    <property type="entry name" value="P-loop containing nucleotide triphosphate hydrolases"/>
    <property type="match status" value="1"/>
</dbReference>
<evidence type="ECO:0000256" key="2">
    <source>
        <dbReference type="ARBA" id="ARBA00022490"/>
    </source>
</evidence>
<evidence type="ECO:0000256" key="7">
    <source>
        <dbReference type="ARBA" id="ARBA00023235"/>
    </source>
</evidence>
<evidence type="ECO:0000313" key="12">
    <source>
        <dbReference type="Proteomes" id="UP001527925"/>
    </source>
</evidence>
<dbReference type="Proteomes" id="UP001527925">
    <property type="component" value="Unassembled WGS sequence"/>
</dbReference>
<keyword evidence="6 8" id="KW-0206">Cytoskeleton</keyword>
<dbReference type="PANTHER" id="PTHR23074:SF78">
    <property type="entry name" value="KATANIN P60 ATPASE-CONTAINING SUBUNIT A-LIKE 2"/>
    <property type="match status" value="1"/>
</dbReference>
<dbReference type="Pfam" id="PF00004">
    <property type="entry name" value="AAA"/>
    <property type="match status" value="1"/>
</dbReference>